<evidence type="ECO:0000313" key="6">
    <source>
        <dbReference type="EMBL" id="KAE9072701.1"/>
    </source>
</evidence>
<dbReference type="Proteomes" id="UP000441208">
    <property type="component" value="Unassembled WGS sequence"/>
</dbReference>
<dbReference type="GO" id="GO:0043657">
    <property type="term" value="C:host cell"/>
    <property type="evidence" value="ECO:0007669"/>
    <property type="project" value="UniProtKB-SubCell"/>
</dbReference>
<gene>
    <name evidence="10" type="ORF">PF001_g25375</name>
    <name evidence="9" type="ORF">PF004_g24958</name>
    <name evidence="8" type="ORF">PF006_g25421</name>
    <name evidence="6" type="ORF">PF007_g26082</name>
    <name evidence="7" type="ORF">PF010_g24606</name>
</gene>
<evidence type="ECO:0000313" key="11">
    <source>
        <dbReference type="Proteomes" id="UP000437068"/>
    </source>
</evidence>
<dbReference type="EMBL" id="QXFZ01002917">
    <property type="protein sequence ID" value="KAE9072701.1"/>
    <property type="molecule type" value="Genomic_DNA"/>
</dbReference>
<evidence type="ECO:0000313" key="12">
    <source>
        <dbReference type="Proteomes" id="UP000440732"/>
    </source>
</evidence>
<feature type="domain" description="Crinkler effector protein N-terminal" evidence="5">
    <location>
        <begin position="19"/>
        <end position="115"/>
    </location>
</feature>
<dbReference type="InterPro" id="IPR045379">
    <property type="entry name" value="Crinkler_N"/>
</dbReference>
<evidence type="ECO:0000256" key="4">
    <source>
        <dbReference type="SAM" id="SignalP"/>
    </source>
</evidence>
<dbReference type="Proteomes" id="UP000488956">
    <property type="component" value="Unassembled WGS sequence"/>
</dbReference>
<dbReference type="Proteomes" id="UP000440732">
    <property type="component" value="Unassembled WGS sequence"/>
</dbReference>
<organism evidence="8 12">
    <name type="scientific">Phytophthora fragariae</name>
    <dbReference type="NCBI Taxonomy" id="53985"/>
    <lineage>
        <taxon>Eukaryota</taxon>
        <taxon>Sar</taxon>
        <taxon>Stramenopiles</taxon>
        <taxon>Oomycota</taxon>
        <taxon>Peronosporomycetes</taxon>
        <taxon>Peronosporales</taxon>
        <taxon>Peronosporaceae</taxon>
        <taxon>Phytophthora</taxon>
    </lineage>
</organism>
<dbReference type="EMBL" id="QXGE01002963">
    <property type="protein sequence ID" value="KAE9277997.1"/>
    <property type="molecule type" value="Genomic_DNA"/>
</dbReference>
<evidence type="ECO:0000313" key="8">
    <source>
        <dbReference type="EMBL" id="KAE9089165.1"/>
    </source>
</evidence>
<comment type="subcellular location">
    <subcellularLocation>
        <location evidence="1">Host cell</location>
    </subcellularLocation>
    <subcellularLocation>
        <location evidence="2">Secreted</location>
    </subcellularLocation>
</comment>
<comment type="caution">
    <text evidence="8">The sequence shown here is derived from an EMBL/GenBank/DDBJ whole genome shotgun (WGS) entry which is preliminary data.</text>
</comment>
<evidence type="ECO:0000256" key="1">
    <source>
        <dbReference type="ARBA" id="ARBA00004340"/>
    </source>
</evidence>
<evidence type="ECO:0000313" key="9">
    <source>
        <dbReference type="EMBL" id="KAE9180041.1"/>
    </source>
</evidence>
<evidence type="ECO:0000256" key="3">
    <source>
        <dbReference type="ARBA" id="ARBA00022525"/>
    </source>
</evidence>
<keyword evidence="4" id="KW-0732">Signal</keyword>
<protein>
    <recommendedName>
        <fullName evidence="5">Crinkler effector protein N-terminal domain-containing protein</fullName>
    </recommendedName>
</protein>
<evidence type="ECO:0000313" key="15">
    <source>
        <dbReference type="Proteomes" id="UP000488956"/>
    </source>
</evidence>
<dbReference type="EMBL" id="QXGA01002983">
    <property type="protein sequence ID" value="KAE9089165.1"/>
    <property type="molecule type" value="Genomic_DNA"/>
</dbReference>
<evidence type="ECO:0000313" key="14">
    <source>
        <dbReference type="Proteomes" id="UP000476176"/>
    </source>
</evidence>
<dbReference type="GO" id="GO:0005576">
    <property type="term" value="C:extracellular region"/>
    <property type="evidence" value="ECO:0007669"/>
    <property type="project" value="UniProtKB-SubCell"/>
</dbReference>
<evidence type="ECO:0000256" key="2">
    <source>
        <dbReference type="ARBA" id="ARBA00004613"/>
    </source>
</evidence>
<name>A0A6A3R4D2_9STRA</name>
<dbReference type="EMBL" id="QXGC01002952">
    <property type="protein sequence ID" value="KAE9180041.1"/>
    <property type="molecule type" value="Genomic_DNA"/>
</dbReference>
<dbReference type="AlphaFoldDB" id="A0A6A3R4D2"/>
<evidence type="ECO:0000313" key="10">
    <source>
        <dbReference type="EMBL" id="KAE9277997.1"/>
    </source>
</evidence>
<sequence>MVKLLLSYAIVGLAKGDGVEIDDDLPVWKLEDAIREKEKSKGRVIGELQLFLAKKDGAWLESDSEDVKKLKKGEKTGAVEALTSEEKELQGESGLQTVLTGMPKPSTDQIHVLVVAPEGAVGSASETSKMDQLVEKVDKMYEQTVLGKRKYVHSEVTSTQGKQLLNDLDIRVEFVRTVPFAAGEGSSVDPCEWKRVIIENGEEVVLTEEQQRKRYRQYVERNIGAVLKEKQLCVTGVERGSNILTVKVPSREIELAGRTDLLILSDLVEMRPTEVQYLPGVKMLIEVKRDVKPRNDLQALSELIALDLLVDDPVMALLTDLKGEWLFFWVAEKVNNSARIHKAAINKPGEAFEVIRALLVQPPTDDTDATGIELPCFQSPVKRLKLRKALPPIGEGGESSGIRESIERYYDIASCLGPDLDMARAVARQVTRSIPTLSYFS</sequence>
<reference evidence="11 12" key="1">
    <citation type="submission" date="2018-08" db="EMBL/GenBank/DDBJ databases">
        <title>Genomic investigation of the strawberry pathogen Phytophthora fragariae indicates pathogenicity is determined by transcriptional variation in three key races.</title>
        <authorList>
            <person name="Adams T.M."/>
            <person name="Armitage A.D."/>
            <person name="Sobczyk M.K."/>
            <person name="Bates H.J."/>
            <person name="Dunwell J.M."/>
            <person name="Nellist C.F."/>
            <person name="Harrison R.J."/>
        </authorList>
    </citation>
    <scope>NUCLEOTIDE SEQUENCE [LARGE SCALE GENOMIC DNA]</scope>
    <source>
        <strain evidence="10 11">A4</strain>
        <strain evidence="9 14">BC-23</strain>
        <strain evidence="8 12">NOV-5</strain>
        <strain evidence="6 13">NOV-71</strain>
        <strain evidence="7 15">ONT-3</strain>
    </source>
</reference>
<dbReference type="Pfam" id="PF20147">
    <property type="entry name" value="Crinkler"/>
    <property type="match status" value="1"/>
</dbReference>
<keyword evidence="3" id="KW-0964">Secreted</keyword>
<evidence type="ECO:0000259" key="5">
    <source>
        <dbReference type="Pfam" id="PF20147"/>
    </source>
</evidence>
<feature type="signal peptide" evidence="4">
    <location>
        <begin position="1"/>
        <end position="16"/>
    </location>
</feature>
<evidence type="ECO:0000313" key="7">
    <source>
        <dbReference type="EMBL" id="KAE9074627.1"/>
    </source>
</evidence>
<dbReference type="EMBL" id="QXFX01002680">
    <property type="protein sequence ID" value="KAE9074627.1"/>
    <property type="molecule type" value="Genomic_DNA"/>
</dbReference>
<dbReference type="Proteomes" id="UP000437068">
    <property type="component" value="Unassembled WGS sequence"/>
</dbReference>
<dbReference type="Proteomes" id="UP000476176">
    <property type="component" value="Unassembled WGS sequence"/>
</dbReference>
<proteinExistence type="predicted"/>
<feature type="chain" id="PRO_5033874103" description="Crinkler effector protein N-terminal domain-containing protein" evidence="4">
    <location>
        <begin position="17"/>
        <end position="441"/>
    </location>
</feature>
<evidence type="ECO:0000313" key="13">
    <source>
        <dbReference type="Proteomes" id="UP000441208"/>
    </source>
</evidence>
<accession>A0A6A3R4D2</accession>